<evidence type="ECO:0000256" key="14">
    <source>
        <dbReference type="ARBA" id="ARBA00082223"/>
    </source>
</evidence>
<keyword evidence="8 15" id="KW-0274">FAD</keyword>
<evidence type="ECO:0000256" key="7">
    <source>
        <dbReference type="ARBA" id="ARBA00022723"/>
    </source>
</evidence>
<dbReference type="PROSITE" id="PS51384">
    <property type="entry name" value="FAD_FR"/>
    <property type="match status" value="1"/>
</dbReference>
<dbReference type="FunFam" id="2.10.240.10:FF:000001">
    <property type="entry name" value="Dihydroorotate dehydrogenase B (NAD(+)), electron transfer subunit"/>
    <property type="match status" value="1"/>
</dbReference>
<keyword evidence="4 15" id="KW-0813">Transport</keyword>
<dbReference type="CDD" id="cd06218">
    <property type="entry name" value="DHOD_e_trans"/>
    <property type="match status" value="1"/>
</dbReference>
<comment type="subunit">
    <text evidence="3 15">Heterotetramer of 2 PyrK and 2 PyrD type B subunits.</text>
</comment>
<dbReference type="UniPathway" id="UPA00070">
    <property type="reaction ID" value="UER00945"/>
</dbReference>
<dbReference type="PRINTS" id="PR00409">
    <property type="entry name" value="PHDIOXRDTASE"/>
</dbReference>
<dbReference type="EMBL" id="BA000026">
    <property type="protein sequence ID" value="BAC44580.1"/>
    <property type="molecule type" value="Genomic_DNA"/>
</dbReference>
<dbReference type="Proteomes" id="UP000002522">
    <property type="component" value="Chromosome"/>
</dbReference>
<comment type="similarity">
    <text evidence="2 15">Belongs to the PyrK family.</text>
</comment>
<dbReference type="InterPro" id="IPR039261">
    <property type="entry name" value="FNR_nucleotide-bd"/>
</dbReference>
<evidence type="ECO:0000259" key="18">
    <source>
        <dbReference type="PROSITE" id="PS51384"/>
    </source>
</evidence>
<dbReference type="InterPro" id="IPR019480">
    <property type="entry name" value="Dihydroorotate_DH_Fe-S-bd"/>
</dbReference>
<feature type="binding site" evidence="15 16">
    <location>
        <begin position="54"/>
        <end position="57"/>
    </location>
    <ligand>
        <name>FAD</name>
        <dbReference type="ChEBI" id="CHEBI:57692"/>
    </ligand>
</feature>
<dbReference type="SUPFAM" id="SSF63380">
    <property type="entry name" value="Riboflavin synthase domain-like"/>
    <property type="match status" value="1"/>
</dbReference>
<dbReference type="Pfam" id="PF10418">
    <property type="entry name" value="DHODB_Fe-S_bind"/>
    <property type="match status" value="1"/>
</dbReference>
<evidence type="ECO:0000256" key="16">
    <source>
        <dbReference type="PIRSR" id="PIRSR006816-1"/>
    </source>
</evidence>
<feature type="binding site" evidence="15 17">
    <location>
        <position position="226"/>
    </location>
    <ligand>
        <name>[2Fe-2S] cluster</name>
        <dbReference type="ChEBI" id="CHEBI:190135"/>
    </ligand>
</feature>
<dbReference type="PIRSF" id="PIRSF006816">
    <property type="entry name" value="Cyc3_hyd_g"/>
    <property type="match status" value="1"/>
</dbReference>
<dbReference type="Gene3D" id="2.10.240.10">
    <property type="entry name" value="Dihydroorotate dehydrogenase, electron transfer subunit"/>
    <property type="match status" value="1"/>
</dbReference>
<gene>
    <name evidence="15" type="primary">pyrK</name>
    <name evidence="19" type="ordered locus">MYPE7870</name>
</gene>
<dbReference type="InterPro" id="IPR023455">
    <property type="entry name" value="Dihydroorotate_DHASE_ETsu"/>
</dbReference>
<dbReference type="eggNOG" id="COG0543">
    <property type="taxonomic scope" value="Bacteria"/>
</dbReference>
<dbReference type="HOGENOM" id="CLU_003827_1_2_14"/>
<comment type="function">
    <text evidence="15">Responsible for channeling the electrons from the oxidation of dihydroorotate from the FMN redox center in the PyrD type B subunit to the ultimate electron acceptor NAD(+).</text>
</comment>
<feature type="domain" description="FAD-binding FR-type" evidence="18">
    <location>
        <begin position="2"/>
        <end position="103"/>
    </location>
</feature>
<dbReference type="SUPFAM" id="SSF52343">
    <property type="entry name" value="Ferredoxin reductase-like, C-terminal NADP-linked domain"/>
    <property type="match status" value="1"/>
</dbReference>
<dbReference type="GO" id="GO:0051537">
    <property type="term" value="F:2 iron, 2 sulfur cluster binding"/>
    <property type="evidence" value="ECO:0007669"/>
    <property type="project" value="UniProtKB-KW"/>
</dbReference>
<dbReference type="InterPro" id="IPR012165">
    <property type="entry name" value="Cyt_c3_hydrogenase_gsu"/>
</dbReference>
<feature type="binding site" evidence="15 17">
    <location>
        <position position="252"/>
    </location>
    <ligand>
        <name>[2Fe-2S] cluster</name>
        <dbReference type="ChEBI" id="CHEBI:190135"/>
    </ligand>
</feature>
<dbReference type="InterPro" id="IPR008333">
    <property type="entry name" value="Cbr1-like_FAD-bd_dom"/>
</dbReference>
<evidence type="ECO:0000256" key="13">
    <source>
        <dbReference type="ARBA" id="ARBA00069792"/>
    </source>
</evidence>
<dbReference type="PANTHER" id="PTHR43513">
    <property type="entry name" value="DIHYDROOROTATE DEHYDROGENASE B (NAD(+)), ELECTRON TRANSFER SUBUNIT"/>
    <property type="match status" value="1"/>
</dbReference>
<keyword evidence="9 15" id="KW-0665">Pyrimidine biosynthesis</keyword>
<evidence type="ECO:0000313" key="20">
    <source>
        <dbReference type="Proteomes" id="UP000002522"/>
    </source>
</evidence>
<comment type="cofactor">
    <cofactor evidence="15">
        <name>[2Fe-2S] cluster</name>
        <dbReference type="ChEBI" id="CHEBI:190135"/>
    </cofactor>
    <text evidence="15">Binds 1 [2Fe-2S] cluster per subunit.</text>
</comment>
<evidence type="ECO:0000313" key="19">
    <source>
        <dbReference type="EMBL" id="BAC44580.1"/>
    </source>
</evidence>
<proteinExistence type="inferred from homology"/>
<dbReference type="GO" id="GO:0044205">
    <property type="term" value="P:'de novo' UMP biosynthetic process"/>
    <property type="evidence" value="ECO:0007669"/>
    <property type="project" value="UniProtKB-UniRule"/>
</dbReference>
<evidence type="ECO:0000256" key="4">
    <source>
        <dbReference type="ARBA" id="ARBA00022448"/>
    </source>
</evidence>
<sequence>MKKVTECRILKNIQLTNDIYQMVLESDLTKLIKWPGQFVNLLIQRNGDKPLLRRPISISSYDYENNQFTLIYKVVGEGTKILSTYKADEFINVFGPLGNGYDINSLEKNQTAVLIGGGVGIPPLFELAKQFNNKGINVITLLGFNKIEDIFLKEEFEKISKVYIATNDKKTKYCGNVIQLLNYLIKSELINFDKYYACGPNKMLKALIELMENKQGYISLEERMGCGMGACYACVAKTKKPTIDGKNYKKICSDGPVFESNEVEF</sequence>
<dbReference type="GO" id="GO:0046872">
    <property type="term" value="F:metal ion binding"/>
    <property type="evidence" value="ECO:0007669"/>
    <property type="project" value="UniProtKB-KW"/>
</dbReference>
<dbReference type="InParanoid" id="Q8EUY1"/>
<name>Q8EUY1_MALP2</name>
<reference evidence="19 20" key="1">
    <citation type="journal article" date="2002" name="Nucleic Acids Res.">
        <title>The complete genomic sequence of Mycoplasma penetrans, an intracellular bacterial pathogen in humans.</title>
        <authorList>
            <person name="Sasaki Y."/>
            <person name="Ishikawa J."/>
            <person name="Yamashita A."/>
            <person name="Oshima K."/>
            <person name="Kenri T."/>
            <person name="Furuya K."/>
            <person name="Yoshino C."/>
            <person name="Horino A."/>
            <person name="Shiba T."/>
            <person name="Sasaki T."/>
            <person name="Hattori M."/>
        </authorList>
    </citation>
    <scope>NUCLEOTIDE SEQUENCE [LARGE SCALE GENOMIC DNA]</scope>
    <source>
        <strain evidence="19 20">HF-2</strain>
    </source>
</reference>
<dbReference type="Gene3D" id="3.40.50.80">
    <property type="entry name" value="Nucleotide-binding domain of ferredoxin-NADP reductase (FNR) module"/>
    <property type="match status" value="1"/>
</dbReference>
<accession>Q8EUY1</accession>
<feature type="binding site" evidence="15 17">
    <location>
        <position position="234"/>
    </location>
    <ligand>
        <name>[2Fe-2S] cluster</name>
        <dbReference type="ChEBI" id="CHEBI:190135"/>
    </ligand>
</feature>
<evidence type="ECO:0000256" key="17">
    <source>
        <dbReference type="PIRSR" id="PIRSR006816-2"/>
    </source>
</evidence>
<evidence type="ECO:0000256" key="5">
    <source>
        <dbReference type="ARBA" id="ARBA00022630"/>
    </source>
</evidence>
<dbReference type="InterPro" id="IPR037117">
    <property type="entry name" value="Dihydroorotate_DH_ele_sf"/>
</dbReference>
<dbReference type="Gene3D" id="2.40.30.10">
    <property type="entry name" value="Translation factors"/>
    <property type="match status" value="1"/>
</dbReference>
<dbReference type="PANTHER" id="PTHR43513:SF3">
    <property type="entry name" value="DIHYDROOROTATE DEHYDROGENASE B (NAD(+)), ELECTRON TRANSFER SUBUNIT-RELATED"/>
    <property type="match status" value="1"/>
</dbReference>
<evidence type="ECO:0000256" key="15">
    <source>
        <dbReference type="HAMAP-Rule" id="MF_01211"/>
    </source>
</evidence>
<feature type="binding site" evidence="15 16">
    <location>
        <begin position="78"/>
        <end position="79"/>
    </location>
    <ligand>
        <name>FAD</name>
        <dbReference type="ChEBI" id="CHEBI:57692"/>
    </ligand>
</feature>
<dbReference type="HAMAP" id="MF_01211">
    <property type="entry name" value="DHODB_Fe_S_bind"/>
    <property type="match status" value="1"/>
</dbReference>
<evidence type="ECO:0000256" key="6">
    <source>
        <dbReference type="ARBA" id="ARBA00022714"/>
    </source>
</evidence>
<dbReference type="Pfam" id="PF00970">
    <property type="entry name" value="FAD_binding_6"/>
    <property type="match status" value="1"/>
</dbReference>
<dbReference type="STRING" id="272633.gene:10731909"/>
<feature type="binding site" evidence="15 17">
    <location>
        <position position="231"/>
    </location>
    <ligand>
        <name>[2Fe-2S] cluster</name>
        <dbReference type="ChEBI" id="CHEBI:190135"/>
    </ligand>
</feature>
<dbReference type="InterPro" id="IPR050353">
    <property type="entry name" value="PyrK_electron_transfer"/>
</dbReference>
<dbReference type="InterPro" id="IPR017938">
    <property type="entry name" value="Riboflavin_synthase-like_b-brl"/>
</dbReference>
<evidence type="ECO:0000256" key="2">
    <source>
        <dbReference type="ARBA" id="ARBA00006422"/>
    </source>
</evidence>
<dbReference type="KEGG" id="mpe:MYPE7870"/>
<keyword evidence="20" id="KW-1185">Reference proteome</keyword>
<keyword evidence="5 15" id="KW-0285">Flavoprotein</keyword>
<dbReference type="GO" id="GO:0016491">
    <property type="term" value="F:oxidoreductase activity"/>
    <property type="evidence" value="ECO:0007669"/>
    <property type="project" value="InterPro"/>
</dbReference>
<dbReference type="InterPro" id="IPR017927">
    <property type="entry name" value="FAD-bd_FR_type"/>
</dbReference>
<evidence type="ECO:0000256" key="8">
    <source>
        <dbReference type="ARBA" id="ARBA00022827"/>
    </source>
</evidence>
<dbReference type="AlphaFoldDB" id="Q8EUY1"/>
<comment type="cofactor">
    <cofactor evidence="15 16">
        <name>FAD</name>
        <dbReference type="ChEBI" id="CHEBI:57692"/>
    </cofactor>
    <text evidence="15 16">Binds 1 FAD per subunit.</text>
</comment>
<dbReference type="GO" id="GO:0050660">
    <property type="term" value="F:flavin adenine dinucleotide binding"/>
    <property type="evidence" value="ECO:0007669"/>
    <property type="project" value="InterPro"/>
</dbReference>
<evidence type="ECO:0000256" key="1">
    <source>
        <dbReference type="ARBA" id="ARBA00004715"/>
    </source>
</evidence>
<dbReference type="Pfam" id="PF00175">
    <property type="entry name" value="NAD_binding_1"/>
    <property type="match status" value="1"/>
</dbReference>
<organism evidence="19 20">
    <name type="scientific">Malacoplasma penetrans (strain HF-2)</name>
    <name type="common">Mycoplasma penetrans</name>
    <dbReference type="NCBI Taxonomy" id="272633"/>
    <lineage>
        <taxon>Bacteria</taxon>
        <taxon>Bacillati</taxon>
        <taxon>Mycoplasmatota</taxon>
        <taxon>Mycoplasmoidales</taxon>
        <taxon>Mycoplasmoidaceae</taxon>
        <taxon>Malacoplasma</taxon>
    </lineage>
</organism>
<dbReference type="RefSeq" id="WP_011077609.1">
    <property type="nucleotide sequence ID" value="NC_004432.1"/>
</dbReference>
<keyword evidence="12 15" id="KW-0411">Iron-sulfur</keyword>
<dbReference type="GO" id="GO:0009055">
    <property type="term" value="F:electron transfer activity"/>
    <property type="evidence" value="ECO:0007669"/>
    <property type="project" value="UniProtKB-UniRule"/>
</dbReference>
<comment type="cofactor">
    <cofactor evidence="17">
        <name>[2Fe-2S] cluster</name>
        <dbReference type="ChEBI" id="CHEBI:190135"/>
    </cofactor>
    <text evidence="17">Binds 1 [2Fe-2S] cluster per subunit.</text>
</comment>
<keyword evidence="10 15" id="KW-0249">Electron transport</keyword>
<keyword evidence="6 15" id="KW-0001">2Fe-2S</keyword>
<dbReference type="FunCoup" id="Q8EUY1">
    <property type="interactions" value="159"/>
</dbReference>
<evidence type="ECO:0000256" key="12">
    <source>
        <dbReference type="ARBA" id="ARBA00023014"/>
    </source>
</evidence>
<evidence type="ECO:0000256" key="3">
    <source>
        <dbReference type="ARBA" id="ARBA00011669"/>
    </source>
</evidence>
<comment type="pathway">
    <text evidence="1 15">Pyrimidine metabolism; UMP biosynthesis via de novo pathway; orotate from (S)-dihydroorotate (NAD(+) route): step 1/1.</text>
</comment>
<dbReference type="InterPro" id="IPR001433">
    <property type="entry name" value="OxRdtase_FAD/NAD-bd"/>
</dbReference>
<comment type="caution">
    <text evidence="15">Lacks conserved residue(s) required for the propagation of feature annotation.</text>
</comment>
<keyword evidence="7 15" id="KW-0479">Metal-binding</keyword>
<evidence type="ECO:0000256" key="9">
    <source>
        <dbReference type="ARBA" id="ARBA00022975"/>
    </source>
</evidence>
<protein>
    <recommendedName>
        <fullName evidence="13 15">Dihydroorotate dehydrogenase B (NAD(+)), electron transfer subunit</fullName>
    </recommendedName>
    <alternativeName>
        <fullName evidence="14 15">Dihydroorotate oxidase B, electron transfer subunit</fullName>
    </alternativeName>
</protein>
<evidence type="ECO:0000256" key="11">
    <source>
        <dbReference type="ARBA" id="ARBA00023004"/>
    </source>
</evidence>
<keyword evidence="11 15" id="KW-0408">Iron</keyword>
<evidence type="ECO:0000256" key="10">
    <source>
        <dbReference type="ARBA" id="ARBA00022982"/>
    </source>
</evidence>